<evidence type="ECO:0000256" key="1">
    <source>
        <dbReference type="SAM" id="MobiDB-lite"/>
    </source>
</evidence>
<evidence type="ECO:0000313" key="4">
    <source>
        <dbReference type="Proteomes" id="UP000316988"/>
    </source>
</evidence>
<gene>
    <name evidence="3" type="ORF">FNM00_00495</name>
</gene>
<feature type="compositionally biased region" description="Basic and acidic residues" evidence="1">
    <location>
        <begin position="44"/>
        <end position="53"/>
    </location>
</feature>
<comment type="caution">
    <text evidence="3">The sequence shown here is derived from an EMBL/GenBank/DDBJ whole genome shotgun (WGS) entry which is preliminary data.</text>
</comment>
<evidence type="ECO:0000259" key="2">
    <source>
        <dbReference type="Pfam" id="PF13392"/>
    </source>
</evidence>
<dbReference type="InterPro" id="IPR003615">
    <property type="entry name" value="HNH_nuc"/>
</dbReference>
<organism evidence="3 4">
    <name type="scientific">Aeromicrobium piscarium</name>
    <dbReference type="NCBI Taxonomy" id="2590901"/>
    <lineage>
        <taxon>Bacteria</taxon>
        <taxon>Bacillati</taxon>
        <taxon>Actinomycetota</taxon>
        <taxon>Actinomycetes</taxon>
        <taxon>Propionibacteriales</taxon>
        <taxon>Nocardioidaceae</taxon>
        <taxon>Aeromicrobium</taxon>
    </lineage>
</organism>
<sequence>MTGTTHALPSPPPSHTSREPEMTAISDRIETAPKGAPTPLRSLTHTDRLHRSEGSMQPTLTTSDVERFWRQVDRTESCWHWTGTINPDGYGRIGMKIDGRWRTLAAHRVSLLIAGVELIPGRVVDHICRVRRCVNPEHLRQLTNRDNILAGVGATAINARKTHCKRGHEYTPENTYQGNRGRECRECRANRIKARSRLRRPCPECGVEISANHMSKHIKLIHGKSRVGS</sequence>
<dbReference type="SUPFAM" id="SSF54060">
    <property type="entry name" value="His-Me finger endonucleases"/>
    <property type="match status" value="1"/>
</dbReference>
<dbReference type="GO" id="GO:0004519">
    <property type="term" value="F:endonuclease activity"/>
    <property type="evidence" value="ECO:0007669"/>
    <property type="project" value="InterPro"/>
</dbReference>
<proteinExistence type="predicted"/>
<dbReference type="AlphaFoldDB" id="A0A554SPB3"/>
<dbReference type="EMBL" id="VLNT01000001">
    <property type="protein sequence ID" value="TSD68109.1"/>
    <property type="molecule type" value="Genomic_DNA"/>
</dbReference>
<dbReference type="InterPro" id="IPR044925">
    <property type="entry name" value="His-Me_finger_sf"/>
</dbReference>
<dbReference type="InterPro" id="IPR044930">
    <property type="entry name" value="Homing_endonuclease_His-Me"/>
</dbReference>
<accession>A0A554SPB3</accession>
<feature type="region of interest" description="Disordered" evidence="1">
    <location>
        <begin position="1"/>
        <end position="57"/>
    </location>
</feature>
<evidence type="ECO:0000313" key="3">
    <source>
        <dbReference type="EMBL" id="TSD68109.1"/>
    </source>
</evidence>
<keyword evidence="4" id="KW-1185">Reference proteome</keyword>
<reference evidence="3 4" key="1">
    <citation type="submission" date="2019-07" db="EMBL/GenBank/DDBJ databases">
        <authorList>
            <person name="Zhao L.H."/>
        </authorList>
    </citation>
    <scope>NUCLEOTIDE SEQUENCE [LARGE SCALE GENOMIC DNA]</scope>
    <source>
        <strain evidence="3 4">Co35</strain>
    </source>
</reference>
<dbReference type="Gene3D" id="3.90.75.10">
    <property type="entry name" value="Homing Intron 3 (I-ppo) Encoded Endonuclease, Chain A"/>
    <property type="match status" value="1"/>
</dbReference>
<protein>
    <recommendedName>
        <fullName evidence="2">HNH nuclease domain-containing protein</fullName>
    </recommendedName>
</protein>
<feature type="compositionally biased region" description="Basic and acidic residues" evidence="1">
    <location>
        <begin position="16"/>
        <end position="31"/>
    </location>
</feature>
<dbReference type="Pfam" id="PF13392">
    <property type="entry name" value="HNH_3"/>
    <property type="match status" value="1"/>
</dbReference>
<dbReference type="Proteomes" id="UP000316988">
    <property type="component" value="Unassembled WGS sequence"/>
</dbReference>
<feature type="domain" description="HNH nuclease" evidence="2">
    <location>
        <begin position="119"/>
        <end position="147"/>
    </location>
</feature>
<name>A0A554SPB3_9ACTN</name>